<dbReference type="InterPro" id="IPR022324">
    <property type="entry name" value="Bacilysin_exporter_BacE_put"/>
</dbReference>
<dbReference type="InterPro" id="IPR010290">
    <property type="entry name" value="TM_effector"/>
</dbReference>
<dbReference type="CDD" id="cd06173">
    <property type="entry name" value="MFS_MefA_like"/>
    <property type="match status" value="1"/>
</dbReference>
<dbReference type="PANTHER" id="PTHR43266:SF2">
    <property type="entry name" value="MAJOR FACILITATOR SUPERFAMILY (MFS) PROFILE DOMAIN-CONTAINING PROTEIN"/>
    <property type="match status" value="1"/>
</dbReference>
<keyword evidence="6 7" id="KW-0472">Membrane</keyword>
<gene>
    <name evidence="9" type="ORF">ACFQ4A_07935</name>
</gene>
<feature type="transmembrane region" description="Helical" evidence="7">
    <location>
        <begin position="307"/>
        <end position="332"/>
    </location>
</feature>
<dbReference type="PANTHER" id="PTHR43266">
    <property type="entry name" value="MACROLIDE-EFFLUX PROTEIN"/>
    <property type="match status" value="1"/>
</dbReference>
<dbReference type="InterPro" id="IPR020846">
    <property type="entry name" value="MFS_dom"/>
</dbReference>
<dbReference type="Pfam" id="PF05977">
    <property type="entry name" value="MFS_3"/>
    <property type="match status" value="1"/>
</dbReference>
<feature type="transmembrane region" description="Helical" evidence="7">
    <location>
        <begin position="16"/>
        <end position="41"/>
    </location>
</feature>
<feature type="transmembrane region" description="Helical" evidence="7">
    <location>
        <begin position="344"/>
        <end position="366"/>
    </location>
</feature>
<reference evidence="10" key="1">
    <citation type="journal article" date="2019" name="Int. J. Syst. Evol. Microbiol.">
        <title>The Global Catalogue of Microorganisms (GCM) 10K type strain sequencing project: providing services to taxonomists for standard genome sequencing and annotation.</title>
        <authorList>
            <consortium name="The Broad Institute Genomics Platform"/>
            <consortium name="The Broad Institute Genome Sequencing Center for Infectious Disease"/>
            <person name="Wu L."/>
            <person name="Ma J."/>
        </authorList>
    </citation>
    <scope>NUCLEOTIDE SEQUENCE [LARGE SCALE GENOMIC DNA]</scope>
    <source>
        <strain evidence="10">CCUG 54822</strain>
    </source>
</reference>
<dbReference type="Gene3D" id="1.20.1250.20">
    <property type="entry name" value="MFS general substrate transporter like domains"/>
    <property type="match status" value="1"/>
</dbReference>
<proteinExistence type="predicted"/>
<feature type="transmembrane region" description="Helical" evidence="7">
    <location>
        <begin position="372"/>
        <end position="394"/>
    </location>
</feature>
<keyword evidence="5 7" id="KW-1133">Transmembrane helix</keyword>
<evidence type="ECO:0000256" key="5">
    <source>
        <dbReference type="ARBA" id="ARBA00022989"/>
    </source>
</evidence>
<dbReference type="EMBL" id="JBHTNH010000016">
    <property type="protein sequence ID" value="MFD1361584.1"/>
    <property type="molecule type" value="Genomic_DNA"/>
</dbReference>
<keyword evidence="3" id="KW-1003">Cell membrane</keyword>
<protein>
    <submittedName>
        <fullName evidence="9">MFS transporter</fullName>
    </submittedName>
</protein>
<evidence type="ECO:0000256" key="6">
    <source>
        <dbReference type="ARBA" id="ARBA00023136"/>
    </source>
</evidence>
<organism evidence="9 10">
    <name type="scientific">Lentibacillus salinarum</name>
    <dbReference type="NCBI Taxonomy" id="446820"/>
    <lineage>
        <taxon>Bacteria</taxon>
        <taxon>Bacillati</taxon>
        <taxon>Bacillota</taxon>
        <taxon>Bacilli</taxon>
        <taxon>Bacillales</taxon>
        <taxon>Bacillaceae</taxon>
        <taxon>Lentibacillus</taxon>
    </lineage>
</organism>
<evidence type="ECO:0000256" key="3">
    <source>
        <dbReference type="ARBA" id="ARBA00022475"/>
    </source>
</evidence>
<dbReference type="SUPFAM" id="SSF103473">
    <property type="entry name" value="MFS general substrate transporter"/>
    <property type="match status" value="1"/>
</dbReference>
<feature type="transmembrane region" description="Helical" evidence="7">
    <location>
        <begin position="217"/>
        <end position="236"/>
    </location>
</feature>
<comment type="caution">
    <text evidence="9">The sequence shown here is derived from an EMBL/GenBank/DDBJ whole genome shotgun (WGS) entry which is preliminary data.</text>
</comment>
<feature type="transmembrane region" description="Helical" evidence="7">
    <location>
        <begin position="170"/>
        <end position="187"/>
    </location>
</feature>
<dbReference type="Proteomes" id="UP001597178">
    <property type="component" value="Unassembled WGS sequence"/>
</dbReference>
<comment type="subcellular location">
    <subcellularLocation>
        <location evidence="1">Cell membrane</location>
        <topology evidence="1">Multi-pass membrane protein</topology>
    </subcellularLocation>
</comment>
<feature type="transmembrane region" description="Helical" evidence="7">
    <location>
        <begin position="103"/>
        <end position="126"/>
    </location>
</feature>
<evidence type="ECO:0000256" key="2">
    <source>
        <dbReference type="ARBA" id="ARBA00022448"/>
    </source>
</evidence>
<dbReference type="RefSeq" id="WP_382399290.1">
    <property type="nucleotide sequence ID" value="NZ_JBHTNH010000016.1"/>
</dbReference>
<feature type="transmembrane region" description="Helical" evidence="7">
    <location>
        <begin position="256"/>
        <end position="274"/>
    </location>
</feature>
<feature type="transmembrane region" description="Helical" evidence="7">
    <location>
        <begin position="138"/>
        <end position="164"/>
    </location>
</feature>
<dbReference type="PROSITE" id="PS50850">
    <property type="entry name" value="MFS"/>
    <property type="match status" value="1"/>
</dbReference>
<accession>A0ABW3ZTM2</accession>
<feature type="transmembrane region" description="Helical" evidence="7">
    <location>
        <begin position="281"/>
        <end position="301"/>
    </location>
</feature>
<evidence type="ECO:0000256" key="4">
    <source>
        <dbReference type="ARBA" id="ARBA00022692"/>
    </source>
</evidence>
<dbReference type="PRINTS" id="PR01988">
    <property type="entry name" value="EXPORTERBACE"/>
</dbReference>
<evidence type="ECO:0000256" key="1">
    <source>
        <dbReference type="ARBA" id="ARBA00004651"/>
    </source>
</evidence>
<keyword evidence="2" id="KW-0813">Transport</keyword>
<feature type="domain" description="Major facilitator superfamily (MFS) profile" evidence="8">
    <location>
        <begin position="1"/>
        <end position="399"/>
    </location>
</feature>
<feature type="transmembrane region" description="Helical" evidence="7">
    <location>
        <begin position="47"/>
        <end position="68"/>
    </location>
</feature>
<name>A0ABW3ZTM2_9BACI</name>
<keyword evidence="10" id="KW-1185">Reference proteome</keyword>
<evidence type="ECO:0000259" key="8">
    <source>
        <dbReference type="PROSITE" id="PS50850"/>
    </source>
</evidence>
<sequence>MPTFLKAFIAKWKMGMLLLSGVGISHLGDFIYLVAINVLILQLTQSPAAVAGLWIMGPLASLMTKFWAGTLIDRLDQKKIMMATVLIRACIMAIIPLVSSVPIIYGCLFLLSVAKAFFDPASVTYITKLIPKADRKAYNSYASLVMASAFIVGPAIAGALLVVISAGATIWLTAVSFLVSAGIMLFLPHYTSEGTTAFNWDVFKHDWKAVFHFSKNVPYIIMIVGLTYLLMVISIGMDSQEVVFIQQTLGLSESDYGLLVSITGIGSIAGAFILSMLAKKLSLRFLIGIGFLLTTVGYLIYAFSFSFWSVAVGLMIIGFFNSFSNSGFMTFFQNNVPGEMIGRIYSVFGTLQSAFQIVFVLLIGFTGEIIPLRYTIVSASAVTFILSLVLLVMVMAPSRKTYYLETPQHANG</sequence>
<evidence type="ECO:0000256" key="7">
    <source>
        <dbReference type="SAM" id="Phobius"/>
    </source>
</evidence>
<evidence type="ECO:0000313" key="9">
    <source>
        <dbReference type="EMBL" id="MFD1361584.1"/>
    </source>
</evidence>
<keyword evidence="4 7" id="KW-0812">Transmembrane</keyword>
<dbReference type="InterPro" id="IPR036259">
    <property type="entry name" value="MFS_trans_sf"/>
</dbReference>
<evidence type="ECO:0000313" key="10">
    <source>
        <dbReference type="Proteomes" id="UP001597178"/>
    </source>
</evidence>